<dbReference type="Pfam" id="PF00403">
    <property type="entry name" value="HMA"/>
    <property type="match status" value="1"/>
</dbReference>
<accession>D8JAY9</accession>
<geneLocation type="plasmid" evidence="4 5">
    <name>3</name>
</geneLocation>
<dbReference type="Proteomes" id="UP000000390">
    <property type="component" value="Plasmid 1"/>
</dbReference>
<dbReference type="eggNOG" id="arCOG02764">
    <property type="taxonomic scope" value="Archaea"/>
</dbReference>
<dbReference type="PATRIC" id="fig|795797.18.peg.3069"/>
<dbReference type="AlphaFoldDB" id="D8JAY9"/>
<evidence type="ECO:0000313" key="5">
    <source>
        <dbReference type="Proteomes" id="UP000000390"/>
    </source>
</evidence>
<proteinExistence type="predicted"/>
<dbReference type="EMBL" id="CP002063">
    <property type="protein sequence ID" value="ADJ16442.1"/>
    <property type="molecule type" value="Genomic_DNA"/>
</dbReference>
<keyword evidence="1" id="KW-0479">Metal-binding</keyword>
<sequence>MSCEHCEQTVEEALQGISGVSDVRADHEAENATIEGDPDSDAIVRAVEDTGYEASV</sequence>
<geneLocation type="plasmid" evidence="3 5">
    <name>1</name>
</geneLocation>
<name>D8JAY9_HALJB</name>
<dbReference type="InterPro" id="IPR036163">
    <property type="entry name" value="HMA_dom_sf"/>
</dbReference>
<feature type="domain" description="HMA" evidence="2">
    <location>
        <begin position="1"/>
        <end position="55"/>
    </location>
</feature>
<dbReference type="SUPFAM" id="SSF55008">
    <property type="entry name" value="HMA, heavy metal-associated domain"/>
    <property type="match status" value="1"/>
</dbReference>
<dbReference type="KEGG" id="hje:HacjB3_15411"/>
<dbReference type="PANTHER" id="PTHR22814:SF287">
    <property type="entry name" value="COPPER TRANSPORT PROTEIN ATX1"/>
    <property type="match status" value="1"/>
</dbReference>
<keyword evidence="3" id="KW-0614">Plasmid</keyword>
<dbReference type="CDD" id="cd00371">
    <property type="entry name" value="HMA"/>
    <property type="match status" value="1"/>
</dbReference>
<organism evidence="3 5">
    <name type="scientific">Halalkalicoccus jeotgali (strain DSM 18796 / CECT 7217 / JCM 14584 / KCTC 4019 / B3)</name>
    <dbReference type="NCBI Taxonomy" id="795797"/>
    <lineage>
        <taxon>Archaea</taxon>
        <taxon>Methanobacteriati</taxon>
        <taxon>Methanobacteriota</taxon>
        <taxon>Stenosarchaea group</taxon>
        <taxon>Halobacteria</taxon>
        <taxon>Halobacteriales</taxon>
        <taxon>Halococcaceae</taxon>
        <taxon>Halalkalicoccus</taxon>
    </lineage>
</organism>
<evidence type="ECO:0000256" key="1">
    <source>
        <dbReference type="ARBA" id="ARBA00022723"/>
    </source>
</evidence>
<dbReference type="InterPro" id="IPR006121">
    <property type="entry name" value="HMA_dom"/>
</dbReference>
<dbReference type="Proteomes" id="UP000000390">
    <property type="component" value="Plasmid 3"/>
</dbReference>
<evidence type="ECO:0000259" key="2">
    <source>
        <dbReference type="PROSITE" id="PS50846"/>
    </source>
</evidence>
<dbReference type="PANTHER" id="PTHR22814">
    <property type="entry name" value="COPPER TRANSPORT PROTEIN ATOX1-RELATED"/>
    <property type="match status" value="1"/>
</dbReference>
<reference evidence="3 5" key="1">
    <citation type="journal article" date="2010" name="J. Bacteriol.">
        <title>Complete genome sequence of Halalkalicoccus jeotgali B3(T), an extremely halophilic archaeon.</title>
        <authorList>
            <person name="Roh S.W."/>
            <person name="Nam Y.D."/>
            <person name="Nam S.H."/>
            <person name="Choi S.H."/>
            <person name="Park H.S."/>
            <person name="Bae J.W."/>
        </authorList>
    </citation>
    <scope>NUCLEOTIDE SEQUENCE [LARGE SCALE GENOMIC DNA]</scope>
    <source>
        <strain evidence="3">B3</strain>
        <strain evidence="5">DSM 18796 / CECT 7217 / JCM 14584 / KCTC 4019 / B3</strain>
        <plasmid evidence="5">1</plasmid>
        <plasmid evidence="5">3</plasmid>
    </source>
</reference>
<dbReference type="Gene3D" id="3.30.70.100">
    <property type="match status" value="1"/>
</dbReference>
<protein>
    <submittedName>
        <fullName evidence="3">Heavy metal transport/detoxification protein</fullName>
    </submittedName>
</protein>
<evidence type="ECO:0000313" key="3">
    <source>
        <dbReference type="EMBL" id="ADJ16442.1"/>
    </source>
</evidence>
<dbReference type="PROSITE" id="PS50846">
    <property type="entry name" value="HMA_2"/>
    <property type="match status" value="1"/>
</dbReference>
<gene>
    <name evidence="3" type="ordered locus">HacjB3_15411</name>
    <name evidence="4" type="ordered locus">HacjB3_19143</name>
</gene>
<evidence type="ECO:0000313" key="4">
    <source>
        <dbReference type="EMBL" id="ADJ17166.1"/>
    </source>
</evidence>
<dbReference type="EMBL" id="CP002065">
    <property type="protein sequence ID" value="ADJ17166.1"/>
    <property type="molecule type" value="Genomic_DNA"/>
</dbReference>
<dbReference type="GO" id="GO:0046872">
    <property type="term" value="F:metal ion binding"/>
    <property type="evidence" value="ECO:0007669"/>
    <property type="project" value="UniProtKB-KW"/>
</dbReference>
<dbReference type="KEGG" id="hje:HacjB3_19143"/>
<dbReference type="HOGENOM" id="CLU_134973_5_3_2"/>